<protein>
    <submittedName>
        <fullName evidence="2">Efflux RND transporter permease subunit</fullName>
    </submittedName>
</protein>
<keyword evidence="1" id="KW-1133">Transmembrane helix</keyword>
<reference evidence="2 3" key="1">
    <citation type="journal article" date="2018" name="Sci. Rep.">
        <title>Rhizobium tumorigenes sp. nov., a novel plant tumorigenic bacterium isolated from cane gall tumors on thornless blackberry.</title>
        <authorList>
            <person name="Kuzmanovi N."/>
            <person name="Smalla K."/>
            <person name="Gronow S."/>
            <person name="PuBawska J."/>
        </authorList>
    </citation>
    <scope>NUCLEOTIDE SEQUENCE [LARGE SCALE GENOMIC DNA]</scope>
    <source>
        <strain evidence="2 3">1078</strain>
    </source>
</reference>
<dbReference type="Gene3D" id="3.30.70.1320">
    <property type="entry name" value="Multidrug efflux transporter AcrB pore domain like"/>
    <property type="match status" value="1"/>
</dbReference>
<reference evidence="3" key="2">
    <citation type="journal article" date="2023" name="MicrobiologyOpen">
        <title>Genomics of the tumorigenes clade of the family Rhizobiaceae and description of Rhizobium rhododendri sp. nov.</title>
        <authorList>
            <person name="Kuzmanovic N."/>
            <person name="diCenzo G.C."/>
            <person name="Bunk B."/>
            <person name="Sproeer C."/>
            <person name="Fruehling A."/>
            <person name="Neumann-Schaal M."/>
            <person name="Overmann J."/>
            <person name="Smalla K."/>
        </authorList>
    </citation>
    <scope>NUCLEOTIDE SEQUENCE [LARGE SCALE GENOMIC DNA]</scope>
    <source>
        <strain evidence="3">1078</strain>
    </source>
</reference>
<dbReference type="Gene3D" id="1.20.1640.10">
    <property type="entry name" value="Multidrug efflux transporter AcrB transmembrane domain"/>
    <property type="match status" value="2"/>
</dbReference>
<dbReference type="RefSeq" id="WP_111215980.1">
    <property type="nucleotide sequence ID" value="NZ_CP117255.1"/>
</dbReference>
<dbReference type="InterPro" id="IPR001036">
    <property type="entry name" value="Acrflvin-R"/>
</dbReference>
<proteinExistence type="predicted"/>
<dbReference type="PANTHER" id="PTHR32063:SF78">
    <property type="entry name" value="ACRB_ACRD_ACRF FAMILY PROTEIN"/>
    <property type="match status" value="1"/>
</dbReference>
<evidence type="ECO:0000313" key="2">
    <source>
        <dbReference type="EMBL" id="WFR95344.1"/>
    </source>
</evidence>
<feature type="transmembrane region" description="Helical" evidence="1">
    <location>
        <begin position="909"/>
        <end position="934"/>
    </location>
</feature>
<feature type="transmembrane region" description="Helical" evidence="1">
    <location>
        <begin position="529"/>
        <end position="547"/>
    </location>
</feature>
<accession>A0AAF1K7F0</accession>
<feature type="transmembrane region" description="Helical" evidence="1">
    <location>
        <begin position="431"/>
        <end position="456"/>
    </location>
</feature>
<name>A0AAF1K7F0_9HYPH</name>
<dbReference type="KEGG" id="rtu:PR017_16455"/>
<dbReference type="PRINTS" id="PR00702">
    <property type="entry name" value="ACRIFLAVINRP"/>
</dbReference>
<keyword evidence="1" id="KW-0812">Transmembrane</keyword>
<keyword evidence="3" id="KW-1185">Reference proteome</keyword>
<dbReference type="InterPro" id="IPR027463">
    <property type="entry name" value="AcrB_DN_DC_subdom"/>
</dbReference>
<dbReference type="Pfam" id="PF00873">
    <property type="entry name" value="ACR_tran"/>
    <property type="match status" value="1"/>
</dbReference>
<dbReference type="SUPFAM" id="SSF82866">
    <property type="entry name" value="Multidrug efflux transporter AcrB transmembrane domain"/>
    <property type="match status" value="2"/>
</dbReference>
<keyword evidence="1" id="KW-0472">Membrane</keyword>
<feature type="transmembrane region" description="Helical" evidence="1">
    <location>
        <begin position="859"/>
        <end position="876"/>
    </location>
</feature>
<sequence>MNISEPFIKRPVGTVLLSIGLMILGFVSYFFLPVASLPAVDLPTIIVSASRPGADPASMAASVAAPLERHLGTIAGVTELTSVSSLGSTSIAIQFDLSRSIDGAGQDVQAALNAAAIDLPSDLPTLPAFRKVNPAAAPVLILAMTSDNLAPSAVYDAADTVVVQQISQVDGVGEVTASGADQPAVRVRLNPDRLSAIGLSLDAVRTAIVNANTLGPIGSIDGKDAAFAISMNAQLKTPEAFGRIIIRSGDGTSVRLSDIATVEPGVRNSRSDAWYNGKPSVLLNITRQADANVISTVDAVKALIPELQKAIPAGINIAILSDRTTTINASVDDMQWTLLATVCLVMAVVFVFLQRTTPTLAAGVTVPLSLAGTFALMWAWGLSIDNLSLMALVVSVGFVVDDAIVMIENIYANLEKGMGPMEAAKEGARQIGFTVISISLSLLAAFIPLFFLGGIIGRFFQAFSLTLGFAIVVSTVVSLTVTPMICGHWLRTHDNEAPPNFFARTVERALDALIGFYGRTLKAVLHHRAMALVVIFGCVAITVFLYVKVPKGFIPQDDTGFIQGGTEASTDISYPAMVLLQQKAAAIASADPAVSGVGSSVGGGGFSSSINRGQLLISLKPAAERVSTDEVIARLRTQLAKVPGLSTFLFSPSDLRVGARSSQSQYQFTLWDSNYDELVAWAPKVLAALQAEPALADVATDRQPNGLQATVNIDRNEAARLGVSIQSIDSALNNAFAQRQISTIYTQRNQYRVVLEADPTYALDPEAITNLYVPAADGTQVPLSSVAKVQRTLAPLVVNHQGQFPAVTISYNLAPGGTLQAANDSVIRAVADLHLPDTLHADFAGDAASAAQSSGGQPLLLLAALVAVYIVLGVLYESLAHPLTIISTLPSAGLGALLALEISGTELSIIAFIGIVLLIGIVKKNGIMLVDFALEAERTRGLSSEEAIFQACLQRFRPILMTTLAAIMGALPLIIATGPGSELRRPLGITIVGGLVISQVLTLYTTPIIYIMLARLHHRWSFRRRAKPVDVKDGEPFEA</sequence>
<dbReference type="Gene3D" id="3.30.2090.10">
    <property type="entry name" value="Multidrug efflux transporter AcrB TolC docking domain, DN and DC subdomains"/>
    <property type="match status" value="2"/>
</dbReference>
<dbReference type="AlphaFoldDB" id="A0AAF1K7F0"/>
<dbReference type="EMBL" id="CP117255">
    <property type="protein sequence ID" value="WFR95344.1"/>
    <property type="molecule type" value="Genomic_DNA"/>
</dbReference>
<organism evidence="2 3">
    <name type="scientific">Rhizobium tumorigenes</name>
    <dbReference type="NCBI Taxonomy" id="2041385"/>
    <lineage>
        <taxon>Bacteria</taxon>
        <taxon>Pseudomonadati</taxon>
        <taxon>Pseudomonadota</taxon>
        <taxon>Alphaproteobacteria</taxon>
        <taxon>Hyphomicrobiales</taxon>
        <taxon>Rhizobiaceae</taxon>
        <taxon>Rhizobium/Agrobacterium group</taxon>
        <taxon>Rhizobium</taxon>
    </lineage>
</organism>
<evidence type="ECO:0000256" key="1">
    <source>
        <dbReference type="SAM" id="Phobius"/>
    </source>
</evidence>
<feature type="transmembrane region" description="Helical" evidence="1">
    <location>
        <begin position="462"/>
        <end position="481"/>
    </location>
</feature>
<dbReference type="Proteomes" id="UP000249499">
    <property type="component" value="Chromosome"/>
</dbReference>
<dbReference type="GO" id="GO:0005886">
    <property type="term" value="C:plasma membrane"/>
    <property type="evidence" value="ECO:0007669"/>
    <property type="project" value="TreeGrafter"/>
</dbReference>
<evidence type="ECO:0000313" key="3">
    <source>
        <dbReference type="Proteomes" id="UP000249499"/>
    </source>
</evidence>
<feature type="transmembrane region" description="Helical" evidence="1">
    <location>
        <begin position="987"/>
        <end position="1013"/>
    </location>
</feature>
<feature type="transmembrane region" description="Helical" evidence="1">
    <location>
        <begin position="955"/>
        <end position="975"/>
    </location>
</feature>
<dbReference type="SUPFAM" id="SSF82714">
    <property type="entry name" value="Multidrug efflux transporter AcrB TolC docking domain, DN and DC subdomains"/>
    <property type="match status" value="2"/>
</dbReference>
<gene>
    <name evidence="2" type="ORF">PR017_16455</name>
</gene>
<dbReference type="PANTHER" id="PTHR32063">
    <property type="match status" value="1"/>
</dbReference>
<feature type="transmembrane region" description="Helical" evidence="1">
    <location>
        <begin position="334"/>
        <end position="353"/>
    </location>
</feature>
<feature type="transmembrane region" description="Helical" evidence="1">
    <location>
        <begin position="12"/>
        <end position="32"/>
    </location>
</feature>
<feature type="transmembrane region" description="Helical" evidence="1">
    <location>
        <begin position="360"/>
        <end position="381"/>
    </location>
</feature>
<dbReference type="Gene3D" id="3.30.70.1430">
    <property type="entry name" value="Multidrug efflux transporter AcrB pore domain"/>
    <property type="match status" value="2"/>
</dbReference>
<dbReference type="Gene3D" id="3.30.70.1440">
    <property type="entry name" value="Multidrug efflux transporter AcrB pore domain"/>
    <property type="match status" value="1"/>
</dbReference>
<dbReference type="GO" id="GO:0042910">
    <property type="term" value="F:xenobiotic transmembrane transporter activity"/>
    <property type="evidence" value="ECO:0007669"/>
    <property type="project" value="TreeGrafter"/>
</dbReference>
<dbReference type="SUPFAM" id="SSF82693">
    <property type="entry name" value="Multidrug efflux transporter AcrB pore domain, PN1, PN2, PC1 and PC2 subdomains"/>
    <property type="match status" value="3"/>
</dbReference>